<evidence type="ECO:0000256" key="6">
    <source>
        <dbReference type="ARBA" id="ARBA00023014"/>
    </source>
</evidence>
<evidence type="ECO:0000313" key="11">
    <source>
        <dbReference type="Proteomes" id="UP001476282"/>
    </source>
</evidence>
<dbReference type="InterPro" id="IPR051555">
    <property type="entry name" value="FDH_Electron_Transfer_Unit"/>
</dbReference>
<dbReference type="PANTHER" id="PTHR43545:SF6">
    <property type="entry name" value="FORMATE DEHYDROGENASE, NITRATE-INDUCIBLE, IRON-SULFUR SUBUNIT"/>
    <property type="match status" value="1"/>
</dbReference>
<dbReference type="SUPFAM" id="SSF54862">
    <property type="entry name" value="4Fe-4S ferredoxins"/>
    <property type="match status" value="1"/>
</dbReference>
<evidence type="ECO:0000259" key="9">
    <source>
        <dbReference type="PROSITE" id="PS51379"/>
    </source>
</evidence>
<feature type="transmembrane region" description="Helical" evidence="8">
    <location>
        <begin position="396"/>
        <end position="421"/>
    </location>
</feature>
<keyword evidence="8" id="KW-0812">Transmembrane</keyword>
<keyword evidence="5" id="KW-0408">Iron</keyword>
<dbReference type="InterPro" id="IPR007059">
    <property type="entry name" value="DmsC"/>
</dbReference>
<comment type="caution">
    <text evidence="10">The sequence shown here is derived from an EMBL/GenBank/DDBJ whole genome shotgun (WGS) entry which is preliminary data.</text>
</comment>
<organism evidence="10 11">
    <name type="scientific">Haloferula sargassicola</name>
    <dbReference type="NCBI Taxonomy" id="490096"/>
    <lineage>
        <taxon>Bacteria</taxon>
        <taxon>Pseudomonadati</taxon>
        <taxon>Verrucomicrobiota</taxon>
        <taxon>Verrucomicrobiia</taxon>
        <taxon>Verrucomicrobiales</taxon>
        <taxon>Verrucomicrobiaceae</taxon>
        <taxon>Haloferula</taxon>
    </lineage>
</organism>
<dbReference type="PROSITE" id="PS51379">
    <property type="entry name" value="4FE4S_FER_2"/>
    <property type="match status" value="2"/>
</dbReference>
<evidence type="ECO:0000256" key="2">
    <source>
        <dbReference type="ARBA" id="ARBA00022485"/>
    </source>
</evidence>
<keyword evidence="8" id="KW-0472">Membrane</keyword>
<name>A0ABP9UR99_9BACT</name>
<comment type="subcellular location">
    <subcellularLocation>
        <location evidence="1">Cell envelope</location>
    </subcellularLocation>
</comment>
<gene>
    <name evidence="10" type="ORF">Hsar01_03309</name>
</gene>
<feature type="compositionally biased region" description="Polar residues" evidence="7">
    <location>
        <begin position="1"/>
        <end position="22"/>
    </location>
</feature>
<protein>
    <recommendedName>
        <fullName evidence="9">4Fe-4S ferredoxin-type domain-containing protein</fullName>
    </recommendedName>
</protein>
<evidence type="ECO:0000313" key="10">
    <source>
        <dbReference type="EMBL" id="GAA5484070.1"/>
    </source>
</evidence>
<feature type="region of interest" description="Disordered" evidence="7">
    <location>
        <begin position="1"/>
        <end position="31"/>
    </location>
</feature>
<feature type="domain" description="4Fe-4S ferredoxin-type" evidence="9">
    <location>
        <begin position="165"/>
        <end position="194"/>
    </location>
</feature>
<keyword evidence="11" id="KW-1185">Reference proteome</keyword>
<evidence type="ECO:0000256" key="4">
    <source>
        <dbReference type="ARBA" id="ARBA00022737"/>
    </source>
</evidence>
<proteinExistence type="predicted"/>
<dbReference type="PROSITE" id="PS00198">
    <property type="entry name" value="4FE4S_FER_1"/>
    <property type="match status" value="1"/>
</dbReference>
<evidence type="ECO:0000256" key="7">
    <source>
        <dbReference type="SAM" id="MobiDB-lite"/>
    </source>
</evidence>
<feature type="transmembrane region" description="Helical" evidence="8">
    <location>
        <begin position="428"/>
        <end position="450"/>
    </location>
</feature>
<dbReference type="PANTHER" id="PTHR43545">
    <property type="entry name" value="FORMATE DEHYDROGENASE, NITRATE-INDUCIBLE, IRON-SULFUR SUBUNIT"/>
    <property type="match status" value="1"/>
</dbReference>
<feature type="transmembrane region" description="Helical" evidence="8">
    <location>
        <begin position="330"/>
        <end position="349"/>
    </location>
</feature>
<keyword evidence="2" id="KW-0004">4Fe-4S</keyword>
<dbReference type="Pfam" id="PF04976">
    <property type="entry name" value="DmsC"/>
    <property type="match status" value="1"/>
</dbReference>
<evidence type="ECO:0000256" key="1">
    <source>
        <dbReference type="ARBA" id="ARBA00004196"/>
    </source>
</evidence>
<keyword evidence="4" id="KW-0677">Repeat</keyword>
<dbReference type="Pfam" id="PF13247">
    <property type="entry name" value="Fer4_11"/>
    <property type="match status" value="1"/>
</dbReference>
<dbReference type="InterPro" id="IPR017900">
    <property type="entry name" value="4Fe4S_Fe_S_CS"/>
</dbReference>
<evidence type="ECO:0000256" key="3">
    <source>
        <dbReference type="ARBA" id="ARBA00022723"/>
    </source>
</evidence>
<reference evidence="10 11" key="1">
    <citation type="submission" date="2024-02" db="EMBL/GenBank/DDBJ databases">
        <title>Haloferula sargassicola NBRC 104335.</title>
        <authorList>
            <person name="Ichikawa N."/>
            <person name="Katano-Makiyama Y."/>
            <person name="Hidaka K."/>
        </authorList>
    </citation>
    <scope>NUCLEOTIDE SEQUENCE [LARGE SCALE GENOMIC DNA]</scope>
    <source>
        <strain evidence="10 11">NBRC 104335</strain>
    </source>
</reference>
<sequence length="555" mass="60086">MNPSSPKTPTNPCLNPLVTTLQPSPPEKPPLPKASELRTLIDDLIAEQSTLQTPVARFAEIHDRQPDLADHYRNLIPLSKPGPGEQYAFEVSLDRCTGCKACVSACHNLNGLDDHEAWRDTGTLVGGNVAPGWQQTVTTACHHCEDPGCLNGCPVGAYEKDRSTGIVRHLDDQCIGCSYCILKCPYDVPKYSKKRGIVRKCDMCHQRLAEGEAPACVQACPTEAIRIVKVASSREPVAGVANADLLHFSLHAPTSALPAPHTLPTTRFLGRQVPATARAADRDQLVPQHAHWPLVFMLVLTQAGIGLLGSTGVPPVDPGSALPLASHLPTLLGALLFNLGMAAATLHLGQPLKAWRFFLGLRTSWLSREILAFSLFAPIPLLLAAAPYLPDFPLSASFLLSPFSLALPAGALAIFTSVMIYHDTRRSLWRLPLTATRFYGTTAAFLFLALSIDHPWAKPAFALTLFAKAIPELLLLLKSPPTTDWTPDLHSARLMLGPLKKITLLRFATALAAIASILISPWLALPLLLASEILERQLFFQAVQAPKMPGHFGGF</sequence>
<dbReference type="CDD" id="cd16371">
    <property type="entry name" value="DMSOR_beta_like"/>
    <property type="match status" value="1"/>
</dbReference>
<feature type="domain" description="4Fe-4S ferredoxin-type" evidence="9">
    <location>
        <begin position="87"/>
        <end position="117"/>
    </location>
</feature>
<dbReference type="EMBL" id="BAABRI010000020">
    <property type="protein sequence ID" value="GAA5484070.1"/>
    <property type="molecule type" value="Genomic_DNA"/>
</dbReference>
<keyword evidence="6" id="KW-0411">Iron-sulfur</keyword>
<feature type="transmembrane region" description="Helical" evidence="8">
    <location>
        <begin position="370"/>
        <end position="390"/>
    </location>
</feature>
<keyword evidence="8" id="KW-1133">Transmembrane helix</keyword>
<dbReference type="Proteomes" id="UP001476282">
    <property type="component" value="Unassembled WGS sequence"/>
</dbReference>
<keyword evidence="3" id="KW-0479">Metal-binding</keyword>
<feature type="transmembrane region" description="Helical" evidence="8">
    <location>
        <begin position="503"/>
        <end position="524"/>
    </location>
</feature>
<dbReference type="InterPro" id="IPR017896">
    <property type="entry name" value="4Fe4S_Fe-S-bd"/>
</dbReference>
<evidence type="ECO:0000256" key="8">
    <source>
        <dbReference type="SAM" id="Phobius"/>
    </source>
</evidence>
<dbReference type="Gene3D" id="3.30.70.20">
    <property type="match status" value="2"/>
</dbReference>
<feature type="transmembrane region" description="Helical" evidence="8">
    <location>
        <begin position="456"/>
        <end position="477"/>
    </location>
</feature>
<accession>A0ABP9UR99</accession>
<feature type="transmembrane region" description="Helical" evidence="8">
    <location>
        <begin position="292"/>
        <end position="310"/>
    </location>
</feature>
<evidence type="ECO:0000256" key="5">
    <source>
        <dbReference type="ARBA" id="ARBA00023004"/>
    </source>
</evidence>